<dbReference type="PANTHER" id="PTHR35446">
    <property type="entry name" value="SI:CH211-175M2.5"/>
    <property type="match status" value="1"/>
</dbReference>
<gene>
    <name evidence="1" type="ORF">SAMN05216361_1410</name>
</gene>
<evidence type="ECO:0000313" key="2">
    <source>
        <dbReference type="Proteomes" id="UP000184520"/>
    </source>
</evidence>
<keyword evidence="1" id="KW-0560">Oxidoreductase</keyword>
<protein>
    <submittedName>
        <fullName evidence="1">Alkylhydroperoxidase AhpD family core domain-containing protein</fullName>
    </submittedName>
</protein>
<dbReference type="InterPro" id="IPR029032">
    <property type="entry name" value="AhpD-like"/>
</dbReference>
<reference evidence="2" key="1">
    <citation type="submission" date="2016-11" db="EMBL/GenBank/DDBJ databases">
        <authorList>
            <person name="Varghese N."/>
            <person name="Submissions S."/>
        </authorList>
    </citation>
    <scope>NUCLEOTIDE SEQUENCE [LARGE SCALE GENOMIC DNA]</scope>
    <source>
        <strain evidence="2">CGMCC 1.8995</strain>
    </source>
</reference>
<proteinExistence type="predicted"/>
<evidence type="ECO:0000313" key="1">
    <source>
        <dbReference type="EMBL" id="SHG13576.1"/>
    </source>
</evidence>
<dbReference type="Proteomes" id="UP000184520">
    <property type="component" value="Unassembled WGS sequence"/>
</dbReference>
<dbReference type="GO" id="GO:0004601">
    <property type="term" value="F:peroxidase activity"/>
    <property type="evidence" value="ECO:0007669"/>
    <property type="project" value="UniProtKB-KW"/>
</dbReference>
<organism evidence="1 2">
    <name type="scientific">Marisediminitalea aggregata</name>
    <dbReference type="NCBI Taxonomy" id="634436"/>
    <lineage>
        <taxon>Bacteria</taxon>
        <taxon>Pseudomonadati</taxon>
        <taxon>Pseudomonadota</taxon>
        <taxon>Gammaproteobacteria</taxon>
        <taxon>Alteromonadales</taxon>
        <taxon>Alteromonadaceae</taxon>
        <taxon>Marisediminitalea</taxon>
    </lineage>
</organism>
<dbReference type="RefSeq" id="WP_073319932.1">
    <property type="nucleotide sequence ID" value="NZ_FQWD01000002.1"/>
</dbReference>
<dbReference type="PANTHER" id="PTHR35446:SF3">
    <property type="entry name" value="CMD DOMAIN-CONTAINING PROTEIN"/>
    <property type="match status" value="1"/>
</dbReference>
<sequence length="183" mass="20214">MTSLTVHTLDSAPEASKPLLEDSIKAFGMLPNLHGIMAASPQVLEGYKVLHDLFQKTDFTAEELTVVWQTINVEHGCHYCVPAHTAIAHSMKVDAALTEALRNAEPMPTPKLQALQDMTLLITRNRGVVSDADLDAFYSAGYTERHVQEIILGLAQKVMSNYINHIGNTPVDAPFAKFDWTKK</sequence>
<dbReference type="EMBL" id="FQWD01000002">
    <property type="protein sequence ID" value="SHG13576.1"/>
    <property type="molecule type" value="Genomic_DNA"/>
</dbReference>
<keyword evidence="1" id="KW-0575">Peroxidase</keyword>
<dbReference type="SUPFAM" id="SSF69118">
    <property type="entry name" value="AhpD-like"/>
    <property type="match status" value="1"/>
</dbReference>
<name>A0A1M5HC97_9ALTE</name>
<accession>A0A1M5HC97</accession>
<keyword evidence="2" id="KW-1185">Reference proteome</keyword>
<dbReference type="AlphaFoldDB" id="A0A1M5HC97"/>
<dbReference type="Gene3D" id="1.20.1290.10">
    <property type="entry name" value="AhpD-like"/>
    <property type="match status" value="1"/>
</dbReference>
<dbReference type="STRING" id="634436.SAMN05216361_1410"/>
<dbReference type="OrthoDB" id="9808310at2"/>